<dbReference type="PANTHER" id="PTHR24089">
    <property type="entry name" value="SOLUTE CARRIER FAMILY 25"/>
    <property type="match status" value="1"/>
</dbReference>
<reference evidence="9 10" key="1">
    <citation type="journal article" date="2016" name="BMC Genomics">
        <title>Comparative genomics reveals Cyclospora cayetanensis possesses coccidia-like metabolism and invasion components but unique surface antigens.</title>
        <authorList>
            <person name="Liu S."/>
            <person name="Wang L."/>
            <person name="Zheng H."/>
            <person name="Xu Z."/>
            <person name="Roellig D.M."/>
            <person name="Li N."/>
            <person name="Frace M.A."/>
            <person name="Tang K."/>
            <person name="Arrowood M.J."/>
            <person name="Moss D.M."/>
            <person name="Zhang L."/>
            <person name="Feng Y."/>
            <person name="Xiao L."/>
        </authorList>
    </citation>
    <scope>NUCLEOTIDE SEQUENCE [LARGE SCALE GENOMIC DNA]</scope>
    <source>
        <strain evidence="9 10">CHN_HEN01</strain>
    </source>
</reference>
<keyword evidence="10" id="KW-1185">Reference proteome</keyword>
<gene>
    <name evidence="9" type="ORF">cyc_06670</name>
</gene>
<dbReference type="Gene3D" id="1.50.40.10">
    <property type="entry name" value="Mitochondrial carrier domain"/>
    <property type="match status" value="1"/>
</dbReference>
<dbReference type="Pfam" id="PF00153">
    <property type="entry name" value="Mito_carr"/>
    <property type="match status" value="1"/>
</dbReference>
<dbReference type="AlphaFoldDB" id="A0A1D3D3K1"/>
<keyword evidence="5 6" id="KW-0472">Membrane</keyword>
<comment type="similarity">
    <text evidence="7">Belongs to the mitochondrial carrier (TC 2.A.29) family.</text>
</comment>
<keyword evidence="4" id="KW-0677">Repeat</keyword>
<evidence type="ECO:0000256" key="2">
    <source>
        <dbReference type="ARBA" id="ARBA00022448"/>
    </source>
</evidence>
<name>A0A1D3D3K1_9EIME</name>
<comment type="caution">
    <text evidence="9">The sequence shown here is derived from an EMBL/GenBank/DDBJ whole genome shotgun (WGS) entry which is preliminary data.</text>
</comment>
<evidence type="ECO:0000256" key="1">
    <source>
        <dbReference type="ARBA" id="ARBA00004141"/>
    </source>
</evidence>
<dbReference type="VEuPathDB" id="ToxoDB:LOC34622784"/>
<feature type="repeat" description="Solcar" evidence="6">
    <location>
        <begin position="28"/>
        <end position="118"/>
    </location>
</feature>
<evidence type="ECO:0000256" key="5">
    <source>
        <dbReference type="ARBA" id="ARBA00023136"/>
    </source>
</evidence>
<organism evidence="9 10">
    <name type="scientific">Cyclospora cayetanensis</name>
    <dbReference type="NCBI Taxonomy" id="88456"/>
    <lineage>
        <taxon>Eukaryota</taxon>
        <taxon>Sar</taxon>
        <taxon>Alveolata</taxon>
        <taxon>Apicomplexa</taxon>
        <taxon>Conoidasida</taxon>
        <taxon>Coccidia</taxon>
        <taxon>Eucoccidiorida</taxon>
        <taxon>Eimeriorina</taxon>
        <taxon>Eimeriidae</taxon>
        <taxon>Cyclospora</taxon>
    </lineage>
</organism>
<protein>
    <submittedName>
        <fullName evidence="9">Mitochondrial carrier superfamily protein</fullName>
    </submittedName>
</protein>
<dbReference type="PROSITE" id="PS50920">
    <property type="entry name" value="SOLCAR"/>
    <property type="match status" value="1"/>
</dbReference>
<dbReference type="VEuPathDB" id="ToxoDB:cyc_06670"/>
<evidence type="ECO:0000256" key="7">
    <source>
        <dbReference type="RuleBase" id="RU000488"/>
    </source>
</evidence>
<feature type="region of interest" description="Disordered" evidence="8">
    <location>
        <begin position="139"/>
        <end position="158"/>
    </location>
</feature>
<dbReference type="GO" id="GO:0055085">
    <property type="term" value="P:transmembrane transport"/>
    <property type="evidence" value="ECO:0007669"/>
    <property type="project" value="InterPro"/>
</dbReference>
<dbReference type="Proteomes" id="UP000095192">
    <property type="component" value="Unassembled WGS sequence"/>
</dbReference>
<evidence type="ECO:0000313" key="10">
    <source>
        <dbReference type="Proteomes" id="UP000095192"/>
    </source>
</evidence>
<evidence type="ECO:0000256" key="3">
    <source>
        <dbReference type="ARBA" id="ARBA00022692"/>
    </source>
</evidence>
<accession>A0A1D3D3K1</accession>
<dbReference type="PRINTS" id="PR00926">
    <property type="entry name" value="MITOCARRIER"/>
</dbReference>
<dbReference type="InterPro" id="IPR002067">
    <property type="entry name" value="MCP"/>
</dbReference>
<evidence type="ECO:0000313" key="9">
    <source>
        <dbReference type="EMBL" id="OEH78027.1"/>
    </source>
</evidence>
<evidence type="ECO:0000256" key="8">
    <source>
        <dbReference type="SAM" id="MobiDB-lite"/>
    </source>
</evidence>
<dbReference type="GO" id="GO:0016020">
    <property type="term" value="C:membrane"/>
    <property type="evidence" value="ECO:0007669"/>
    <property type="project" value="UniProtKB-SubCell"/>
</dbReference>
<dbReference type="SUPFAM" id="SSF103506">
    <property type="entry name" value="Mitochondrial carrier"/>
    <property type="match status" value="1"/>
</dbReference>
<evidence type="ECO:0000256" key="6">
    <source>
        <dbReference type="PROSITE-ProRule" id="PRU00282"/>
    </source>
</evidence>
<keyword evidence="3 6" id="KW-0812">Transmembrane</keyword>
<dbReference type="EMBL" id="JROU02000889">
    <property type="protein sequence ID" value="OEH78027.1"/>
    <property type="molecule type" value="Genomic_DNA"/>
</dbReference>
<dbReference type="InterPro" id="IPR023395">
    <property type="entry name" value="MCP_dom_sf"/>
</dbReference>
<dbReference type="InterPro" id="IPR018108">
    <property type="entry name" value="MCP_transmembrane"/>
</dbReference>
<comment type="subcellular location">
    <subcellularLocation>
        <location evidence="1">Membrane</location>
        <topology evidence="1">Multi-pass membrane protein</topology>
    </subcellularLocation>
</comment>
<dbReference type="InParanoid" id="A0A1D3D3K1"/>
<keyword evidence="2 7" id="KW-0813">Transport</keyword>
<evidence type="ECO:0000256" key="4">
    <source>
        <dbReference type="ARBA" id="ARBA00022737"/>
    </source>
</evidence>
<sequence length="158" mass="17299">MGRSLEAEKEEGAPKVFLAVPRLTASLKCTLCHFLRGSIAGATAKTIVHPLDRVKMRLQVRSAVVGTTFSLRLLPKELHKMIRNEGFFSLWKGNSSAFCRTFPHSGIVYFSFDRYLAALQRLSPEGAKANRLLAGAAAGKHKRVSLPPTSSLHAAEQP</sequence>
<proteinExistence type="inferred from homology"/>